<accession>A0AA35TVB5</accession>
<evidence type="ECO:0000313" key="1">
    <source>
        <dbReference type="EMBL" id="CAI8054439.1"/>
    </source>
</evidence>
<proteinExistence type="predicted"/>
<organism evidence="1 2">
    <name type="scientific">Geodia barretti</name>
    <name type="common">Barrett's horny sponge</name>
    <dbReference type="NCBI Taxonomy" id="519541"/>
    <lineage>
        <taxon>Eukaryota</taxon>
        <taxon>Metazoa</taxon>
        <taxon>Porifera</taxon>
        <taxon>Demospongiae</taxon>
        <taxon>Heteroscleromorpha</taxon>
        <taxon>Tetractinellida</taxon>
        <taxon>Astrophorina</taxon>
        <taxon>Geodiidae</taxon>
        <taxon>Geodia</taxon>
    </lineage>
</organism>
<dbReference type="Gene3D" id="3.40.50.12780">
    <property type="entry name" value="N-terminal domain of ligase-like"/>
    <property type="match status" value="1"/>
</dbReference>
<evidence type="ECO:0000313" key="2">
    <source>
        <dbReference type="Proteomes" id="UP001174909"/>
    </source>
</evidence>
<dbReference type="Proteomes" id="UP001174909">
    <property type="component" value="Unassembled WGS sequence"/>
</dbReference>
<dbReference type="AlphaFoldDB" id="A0AA35TVB5"/>
<dbReference type="InterPro" id="IPR051414">
    <property type="entry name" value="Adenylate-forming_Reductase"/>
</dbReference>
<name>A0AA35TVB5_GEOBA</name>
<dbReference type="SUPFAM" id="SSF56801">
    <property type="entry name" value="Acetyl-CoA synthetase-like"/>
    <property type="match status" value="1"/>
</dbReference>
<sequence>MAALQAGRLRDCVAHAGLNVALYRERLGPADLGPEDVRTVDDLAKLPFTVKQDLRDHYPYGLFAVPLSEVVRINALCSGTTGKMTVVGYTANDVAMWADLVARALSIAGADRNDVIHVAYGYGLFTGGLGLHTAANGWGDGGAGVGGEHAAAGGTGAGLRGDRAVLHTFVFAADRGAGCGGRGGPEPAEAGVFVPSPVGGDAFGDRGALAYALDIYGLSR</sequence>
<reference evidence="1" key="1">
    <citation type="submission" date="2023-03" db="EMBL/GenBank/DDBJ databases">
        <authorList>
            <person name="Steffen K."/>
            <person name="Cardenas P."/>
        </authorList>
    </citation>
    <scope>NUCLEOTIDE SEQUENCE</scope>
</reference>
<comment type="caution">
    <text evidence="1">The sequence shown here is derived from an EMBL/GenBank/DDBJ whole genome shotgun (WGS) entry which is preliminary data.</text>
</comment>
<dbReference type="InterPro" id="IPR042099">
    <property type="entry name" value="ANL_N_sf"/>
</dbReference>
<dbReference type="EMBL" id="CASHTH010004177">
    <property type="protein sequence ID" value="CAI8054439.1"/>
    <property type="molecule type" value="Genomic_DNA"/>
</dbReference>
<keyword evidence="2" id="KW-1185">Reference proteome</keyword>
<protein>
    <submittedName>
        <fullName evidence="1">Phenylacetate-coenzyme A ligase</fullName>
    </submittedName>
</protein>
<gene>
    <name evidence="1" type="ORF">GBAR_LOCUS29707</name>
</gene>
<dbReference type="PANTHER" id="PTHR43439">
    <property type="entry name" value="PHENYLACETATE-COENZYME A LIGASE"/>
    <property type="match status" value="1"/>
</dbReference>
<dbReference type="GO" id="GO:0016874">
    <property type="term" value="F:ligase activity"/>
    <property type="evidence" value="ECO:0007669"/>
    <property type="project" value="UniProtKB-KW"/>
</dbReference>
<keyword evidence="1" id="KW-0436">Ligase</keyword>
<dbReference type="PANTHER" id="PTHR43439:SF1">
    <property type="entry name" value="PHENYLACETATE-COENZYME A LIGASE"/>
    <property type="match status" value="1"/>
</dbReference>